<name>A0A0D6PAT2_9PROT</name>
<dbReference type="AlphaFoldDB" id="A0A0D6PAT2"/>
<protein>
    <recommendedName>
        <fullName evidence="4">DUF2474 domain-containing protein</fullName>
    </recommendedName>
</protein>
<evidence type="ECO:0008006" key="4">
    <source>
        <dbReference type="Google" id="ProtNLM"/>
    </source>
</evidence>
<keyword evidence="1" id="KW-0812">Transmembrane</keyword>
<comment type="caution">
    <text evidence="2">The sequence shown here is derived from an EMBL/GenBank/DDBJ whole genome shotgun (WGS) entry which is preliminary data.</text>
</comment>
<keyword evidence="1" id="KW-1133">Transmembrane helix</keyword>
<reference evidence="2 3" key="1">
    <citation type="submission" date="2012-11" db="EMBL/GenBank/DDBJ databases">
        <title>Whole genome sequence of Acidisphaera rubrifaciens HS-AP3.</title>
        <authorList>
            <person name="Azuma Y."/>
            <person name="Higashiura N."/>
            <person name="Hirakawa H."/>
            <person name="Matsushita K."/>
        </authorList>
    </citation>
    <scope>NUCLEOTIDE SEQUENCE [LARGE SCALE GENOMIC DNA]</scope>
    <source>
        <strain evidence="2 3">HS-AP3</strain>
    </source>
</reference>
<accession>A0A0D6PAT2</accession>
<gene>
    <name evidence="2" type="ORF">Asru_0903_01</name>
</gene>
<dbReference type="EMBL" id="BANB01000900">
    <property type="protein sequence ID" value="GAN78471.1"/>
    <property type="molecule type" value="Genomic_DNA"/>
</dbReference>
<dbReference type="Proteomes" id="UP000032680">
    <property type="component" value="Unassembled WGS sequence"/>
</dbReference>
<keyword evidence="1" id="KW-0472">Membrane</keyword>
<keyword evidence="3" id="KW-1185">Reference proteome</keyword>
<evidence type="ECO:0000256" key="1">
    <source>
        <dbReference type="SAM" id="Phobius"/>
    </source>
</evidence>
<organism evidence="2 3">
    <name type="scientific">Acidisphaera rubrifaciens HS-AP3</name>
    <dbReference type="NCBI Taxonomy" id="1231350"/>
    <lineage>
        <taxon>Bacteria</taxon>
        <taxon>Pseudomonadati</taxon>
        <taxon>Pseudomonadota</taxon>
        <taxon>Alphaproteobacteria</taxon>
        <taxon>Acetobacterales</taxon>
        <taxon>Acetobacteraceae</taxon>
        <taxon>Acidisphaera</taxon>
    </lineage>
</organism>
<feature type="transmembrane region" description="Helical" evidence="1">
    <location>
        <begin position="25"/>
        <end position="46"/>
    </location>
</feature>
<evidence type="ECO:0000313" key="2">
    <source>
        <dbReference type="EMBL" id="GAN78471.1"/>
    </source>
</evidence>
<evidence type="ECO:0000313" key="3">
    <source>
        <dbReference type="Proteomes" id="UP000032680"/>
    </source>
</evidence>
<proteinExistence type="predicted"/>
<sequence length="52" mass="5630">MRGAAMTEWMADGRIAPPPNRLRRVLWFVALYAAGVVITGAVAYGLKMLLPG</sequence>